<gene>
    <name evidence="1" type="ORF">HFZ78_08995</name>
</gene>
<proteinExistence type="predicted"/>
<accession>A0A6H1P076</accession>
<reference evidence="1 2" key="2">
    <citation type="submission" date="2020-04" db="EMBL/GenBank/DDBJ databases">
        <authorList>
            <person name="Fomenkov A."/>
            <person name="Anton B.P."/>
            <person name="Roberts R.J."/>
        </authorList>
    </citation>
    <scope>NUCLEOTIDE SEQUENCE [LARGE SCALE GENOMIC DNA]</scope>
    <source>
        <strain evidence="1 2">S2</strain>
    </source>
</reference>
<evidence type="ECO:0000313" key="2">
    <source>
        <dbReference type="Proteomes" id="UP000501868"/>
    </source>
</evidence>
<dbReference type="AlphaFoldDB" id="A0A6H1P076"/>
<dbReference type="Proteomes" id="UP000501868">
    <property type="component" value="Chromosome"/>
</dbReference>
<name>A0A6H1P076_PRIMG</name>
<dbReference type="EMBL" id="CP051128">
    <property type="protein sequence ID" value="QIZ06827.1"/>
    <property type="molecule type" value="Genomic_DNA"/>
</dbReference>
<organism evidence="1 2">
    <name type="scientific">Priestia megaterium</name>
    <name type="common">Bacillus megaterium</name>
    <dbReference type="NCBI Taxonomy" id="1404"/>
    <lineage>
        <taxon>Bacteria</taxon>
        <taxon>Bacillati</taxon>
        <taxon>Bacillota</taxon>
        <taxon>Bacilli</taxon>
        <taxon>Bacillales</taxon>
        <taxon>Bacillaceae</taxon>
        <taxon>Priestia</taxon>
    </lineage>
</organism>
<protein>
    <submittedName>
        <fullName evidence="1">Uncharacterized protein</fullName>
    </submittedName>
</protein>
<sequence>MKKGEEGKNYEYKYKKECCKMEQVCNICGNNEENNVNKPNTIVLLVCENCLKSDMLSPFLDKIFLD</sequence>
<reference evidence="1 2" key="1">
    <citation type="submission" date="2020-04" db="EMBL/GenBank/DDBJ databases">
        <title>Genome-Wide Identification of 5-Methylcytosine Sites in Bacterial Genomes By High-Throughput Sequencing of MspJI Restriction Fragments.</title>
        <authorList>
            <person name="Wu V."/>
        </authorList>
    </citation>
    <scope>NUCLEOTIDE SEQUENCE [LARGE SCALE GENOMIC DNA]</scope>
    <source>
        <strain evidence="1 2">S2</strain>
    </source>
</reference>
<evidence type="ECO:0000313" key="1">
    <source>
        <dbReference type="EMBL" id="QIZ06827.1"/>
    </source>
</evidence>